<feature type="domain" description="Lipoyl-binding" evidence="9">
    <location>
        <begin position="72"/>
        <end position="148"/>
    </location>
</feature>
<dbReference type="PROSITE" id="PS00188">
    <property type="entry name" value="BIOTIN"/>
    <property type="match status" value="1"/>
</dbReference>
<dbReference type="EMBL" id="JAODBU010000003">
    <property type="protein sequence ID" value="MCT7398256.1"/>
    <property type="molecule type" value="Genomic_DNA"/>
</dbReference>
<evidence type="ECO:0000256" key="7">
    <source>
        <dbReference type="ARBA" id="ARBA00023267"/>
    </source>
</evidence>
<organism evidence="10 11">
    <name type="scientific">Eubacterium album</name>
    <dbReference type="NCBI Taxonomy" id="2978477"/>
    <lineage>
        <taxon>Bacteria</taxon>
        <taxon>Bacillati</taxon>
        <taxon>Bacillota</taxon>
        <taxon>Clostridia</taxon>
        <taxon>Eubacteriales</taxon>
        <taxon>Eubacteriaceae</taxon>
        <taxon>Eubacterium</taxon>
    </lineage>
</organism>
<dbReference type="Gene3D" id="2.40.50.100">
    <property type="match status" value="1"/>
</dbReference>
<reference evidence="10" key="1">
    <citation type="submission" date="2022-09" db="EMBL/GenBank/DDBJ databases">
        <title>Eubacterium sp. LFL-14 isolated from human feces.</title>
        <authorList>
            <person name="Liu F."/>
        </authorList>
    </citation>
    <scope>NUCLEOTIDE SEQUENCE</scope>
    <source>
        <strain evidence="10">LFL-14</strain>
    </source>
</reference>
<dbReference type="InterPro" id="IPR050709">
    <property type="entry name" value="Biotin_Carboxyl_Carrier/Decarb"/>
</dbReference>
<dbReference type="CDD" id="cd06850">
    <property type="entry name" value="biotinyl_domain"/>
    <property type="match status" value="1"/>
</dbReference>
<dbReference type="InterPro" id="IPR001249">
    <property type="entry name" value="AcCoA_biotinCC"/>
</dbReference>
<keyword evidence="10" id="KW-0436">Ligase</keyword>
<keyword evidence="6 8" id="KW-0275">Fatty acid biosynthesis</keyword>
<dbReference type="GO" id="GO:0003989">
    <property type="term" value="F:acetyl-CoA carboxylase activity"/>
    <property type="evidence" value="ECO:0007669"/>
    <property type="project" value="UniProtKB-EC"/>
</dbReference>
<dbReference type="NCBIfam" id="TIGR00531">
    <property type="entry name" value="BCCP"/>
    <property type="match status" value="1"/>
</dbReference>
<evidence type="ECO:0000256" key="4">
    <source>
        <dbReference type="ARBA" id="ARBA00022832"/>
    </source>
</evidence>
<dbReference type="Pfam" id="PF00364">
    <property type="entry name" value="Biotin_lipoyl"/>
    <property type="match status" value="1"/>
</dbReference>
<keyword evidence="5 8" id="KW-0443">Lipid metabolism</keyword>
<dbReference type="PRINTS" id="PR01071">
    <property type="entry name" value="ACOABIOTINCC"/>
</dbReference>
<keyword evidence="4 8" id="KW-0276">Fatty acid metabolism</keyword>
<keyword evidence="7 8" id="KW-0092">Biotin</keyword>
<keyword evidence="3 8" id="KW-0444">Lipid biosynthesis</keyword>
<comment type="function">
    <text evidence="8">This protein is a component of the acetyl coenzyme A carboxylase complex; first, biotin carboxylase catalyzes the carboxylation of the carrier protein and then the transcarboxylase transfers the carboxyl group to form malonyl-CoA.</text>
</comment>
<evidence type="ECO:0000313" key="11">
    <source>
        <dbReference type="Proteomes" id="UP001431199"/>
    </source>
</evidence>
<evidence type="ECO:0000259" key="9">
    <source>
        <dbReference type="PROSITE" id="PS50968"/>
    </source>
</evidence>
<evidence type="ECO:0000256" key="1">
    <source>
        <dbReference type="ARBA" id="ARBA00005194"/>
    </source>
</evidence>
<name>A0ABT2LY88_9FIRM</name>
<dbReference type="SUPFAM" id="SSF51230">
    <property type="entry name" value="Single hybrid motif"/>
    <property type="match status" value="1"/>
</dbReference>
<dbReference type="PROSITE" id="PS50968">
    <property type="entry name" value="BIOTINYL_LIPOYL"/>
    <property type="match status" value="1"/>
</dbReference>
<dbReference type="Proteomes" id="UP001431199">
    <property type="component" value="Unassembled WGS sequence"/>
</dbReference>
<dbReference type="InterPro" id="IPR011053">
    <property type="entry name" value="Single_hybrid_motif"/>
</dbReference>
<accession>A0ABT2LY88</accession>
<evidence type="ECO:0000256" key="3">
    <source>
        <dbReference type="ARBA" id="ARBA00022516"/>
    </source>
</evidence>
<comment type="caution">
    <text evidence="10">The sequence shown here is derived from an EMBL/GenBank/DDBJ whole genome shotgun (WGS) entry which is preliminary data.</text>
</comment>
<evidence type="ECO:0000313" key="10">
    <source>
        <dbReference type="EMBL" id="MCT7398256.1"/>
    </source>
</evidence>
<dbReference type="PANTHER" id="PTHR45266:SF3">
    <property type="entry name" value="OXALOACETATE DECARBOXYLASE ALPHA CHAIN"/>
    <property type="match status" value="1"/>
</dbReference>
<evidence type="ECO:0000256" key="8">
    <source>
        <dbReference type="RuleBase" id="RU364072"/>
    </source>
</evidence>
<proteinExistence type="predicted"/>
<comment type="pathway">
    <text evidence="1 8">Lipid metabolism; fatty acid biosynthesis.</text>
</comment>
<evidence type="ECO:0000256" key="6">
    <source>
        <dbReference type="ARBA" id="ARBA00023160"/>
    </source>
</evidence>
<dbReference type="InterPro" id="IPR001882">
    <property type="entry name" value="Biotin_BS"/>
</dbReference>
<sequence length="149" mass="16330">MDYEQIEKLIDKVNKSKITELSVEEGNFKLNIKAEQSVAMAALTVPGNLPDANVETIRTVGVNENEGQSDDLEEIKSPLVGTFYAARAEGEEPFIKVGDKIKKGQTIGIIEAMKLMNEISATCDGVVEEILVENEDLVEYGQVIVKVSK</sequence>
<gene>
    <name evidence="10" type="primary">accB</name>
    <name evidence="10" type="ORF">N5B56_04020</name>
</gene>
<evidence type="ECO:0000256" key="2">
    <source>
        <dbReference type="ARBA" id="ARBA00017562"/>
    </source>
</evidence>
<protein>
    <recommendedName>
        <fullName evidence="2 8">Biotin carboxyl carrier protein of acetyl-CoA carboxylase</fullName>
    </recommendedName>
</protein>
<dbReference type="RefSeq" id="WP_118565321.1">
    <property type="nucleotide sequence ID" value="NZ_JAODBU010000003.1"/>
</dbReference>
<evidence type="ECO:0000256" key="5">
    <source>
        <dbReference type="ARBA" id="ARBA00023098"/>
    </source>
</evidence>
<keyword evidence="11" id="KW-1185">Reference proteome</keyword>
<dbReference type="InterPro" id="IPR000089">
    <property type="entry name" value="Biotin_lipoyl"/>
</dbReference>
<dbReference type="PANTHER" id="PTHR45266">
    <property type="entry name" value="OXALOACETATE DECARBOXYLASE ALPHA CHAIN"/>
    <property type="match status" value="1"/>
</dbReference>